<evidence type="ECO:0000313" key="1">
    <source>
        <dbReference type="EMBL" id="MFC5749624.1"/>
    </source>
</evidence>
<gene>
    <name evidence="1" type="ORF">ACFPZN_28715</name>
</gene>
<proteinExistence type="predicted"/>
<keyword evidence="2" id="KW-1185">Reference proteome</keyword>
<protein>
    <recommendedName>
        <fullName evidence="3">Transposase DDE domain-containing protein</fullName>
    </recommendedName>
</protein>
<comment type="caution">
    <text evidence="1">The sequence shown here is derived from an EMBL/GenBank/DDBJ whole genome shotgun (WGS) entry which is preliminary data.</text>
</comment>
<accession>A0ABW1A6L4</accession>
<evidence type="ECO:0000313" key="2">
    <source>
        <dbReference type="Proteomes" id="UP001596074"/>
    </source>
</evidence>
<reference evidence="2" key="1">
    <citation type="journal article" date="2019" name="Int. J. Syst. Evol. Microbiol.">
        <title>The Global Catalogue of Microorganisms (GCM) 10K type strain sequencing project: providing services to taxonomists for standard genome sequencing and annotation.</title>
        <authorList>
            <consortium name="The Broad Institute Genomics Platform"/>
            <consortium name="The Broad Institute Genome Sequencing Center for Infectious Disease"/>
            <person name="Wu L."/>
            <person name="Ma J."/>
        </authorList>
    </citation>
    <scope>NUCLEOTIDE SEQUENCE [LARGE SCALE GENOMIC DNA]</scope>
    <source>
        <strain evidence="2">KCTC 42087</strain>
    </source>
</reference>
<evidence type="ECO:0008006" key="3">
    <source>
        <dbReference type="Google" id="ProtNLM"/>
    </source>
</evidence>
<dbReference type="RefSeq" id="WP_378285352.1">
    <property type="nucleotide sequence ID" value="NZ_JBHSON010000043.1"/>
</dbReference>
<name>A0ABW1A6L4_9ACTN</name>
<organism evidence="1 2">
    <name type="scientific">Actinomadura rugatobispora</name>
    <dbReference type="NCBI Taxonomy" id="1994"/>
    <lineage>
        <taxon>Bacteria</taxon>
        <taxon>Bacillati</taxon>
        <taxon>Actinomycetota</taxon>
        <taxon>Actinomycetes</taxon>
        <taxon>Streptosporangiales</taxon>
        <taxon>Thermomonosporaceae</taxon>
        <taxon>Actinomadura</taxon>
    </lineage>
</organism>
<dbReference type="Proteomes" id="UP001596074">
    <property type="component" value="Unassembled WGS sequence"/>
</dbReference>
<dbReference type="EMBL" id="JBHSON010000043">
    <property type="protein sequence ID" value="MFC5749624.1"/>
    <property type="molecule type" value="Genomic_DNA"/>
</dbReference>
<sequence>MTNDVCGRQRRWSRTLSQVPPLWEDDVRVADSTPVECGRSRQAARRSAPAGWAEYGHRASHSRFFWGLRLHLLCTLGGLPVAFAPNAGAAVTPRRRRVHAPTT</sequence>